<keyword evidence="2" id="KW-1003">Cell membrane</keyword>
<proteinExistence type="predicted"/>
<evidence type="ECO:0000256" key="8">
    <source>
        <dbReference type="SAM" id="Phobius"/>
    </source>
</evidence>
<evidence type="ECO:0000256" key="3">
    <source>
        <dbReference type="ARBA" id="ARBA00022676"/>
    </source>
</evidence>
<feature type="transmembrane region" description="Helical" evidence="8">
    <location>
        <begin position="255"/>
        <end position="277"/>
    </location>
</feature>
<protein>
    <submittedName>
        <fullName evidence="10">4-amino-4-deoxy-L-arabinose transferase-like glycosyltransferase</fullName>
    </submittedName>
</protein>
<accession>A0A4R1JN66</accession>
<keyword evidence="5 8" id="KW-0812">Transmembrane</keyword>
<comment type="subcellular location">
    <subcellularLocation>
        <location evidence="1">Cell membrane</location>
        <topology evidence="1">Multi-pass membrane protein</topology>
    </subcellularLocation>
</comment>
<name>A0A4R1JN66_9GAMM</name>
<dbReference type="AlphaFoldDB" id="A0A4R1JN66"/>
<feature type="transmembrane region" description="Helical" evidence="8">
    <location>
        <begin position="161"/>
        <end position="189"/>
    </location>
</feature>
<sequence length="531" mass="61483">MRYQPNSLFIAISLSIIVTIISVVWVPLFPIDQTRYISVAWEMYLNHNYLVPHLNGSAYPDKPPMLFWLINLIWSFFGHSNILTRMIIPFFSLLNLGVVCLLHREIYPSKNILTPLILFSFAGWLTYSSLTMFDLLLTLFIQLAMWMSFQYFATHKKRWTILTGICIGLALLTKGPVAWVFMIGFFICLKLFKLKEEKTANAIRFFLITILISIGIILLWAIPAAIVGGEHYADAIFWKQSAGRIAHSFAHQRPFYWYLLVLPGLLFPFVFFKSFWLNKPWKIKHPSDLFCLTLIGITVFVFSCFSGKQIHYLFPIFPIIAIWLSEQLEAPKQAIEPITIITFAITIIAILTSFLWGGYLLPQIKFSIGNNLLIVIVLSLLLWLFIFNKQPLYTYKLNLVSLPICFAGALIAFSPILYKFYDVTPEAKIIAKLQSRQKTISYVGKYPDTFAFLGRLKKPIVVKNNSKKTLNHYLQSNPGYTVWISNDDVPHLKEQATYASRYRGKWLYILQNQLLYKYLKQQDHGHHKELS</sequence>
<feature type="transmembrane region" description="Helical" evidence="8">
    <location>
        <begin position="289"/>
        <end position="314"/>
    </location>
</feature>
<dbReference type="InterPro" id="IPR050297">
    <property type="entry name" value="LipidA_mod_glycosyltrf_83"/>
</dbReference>
<dbReference type="GO" id="GO:0006493">
    <property type="term" value="P:protein O-linked glycosylation"/>
    <property type="evidence" value="ECO:0007669"/>
    <property type="project" value="InterPro"/>
</dbReference>
<feature type="domain" description="ArnT-like N-terminal" evidence="9">
    <location>
        <begin position="35"/>
        <end position="223"/>
    </location>
</feature>
<comment type="caution">
    <text evidence="10">The sequence shown here is derived from an EMBL/GenBank/DDBJ whole genome shotgun (WGS) entry which is preliminary data.</text>
</comment>
<feature type="transmembrane region" description="Helical" evidence="8">
    <location>
        <begin position="201"/>
        <end position="222"/>
    </location>
</feature>
<dbReference type="InterPro" id="IPR003342">
    <property type="entry name" value="ArnT-like_N"/>
</dbReference>
<evidence type="ECO:0000313" key="11">
    <source>
        <dbReference type="Proteomes" id="UP000295565"/>
    </source>
</evidence>
<evidence type="ECO:0000256" key="5">
    <source>
        <dbReference type="ARBA" id="ARBA00022692"/>
    </source>
</evidence>
<dbReference type="GO" id="GO:0016763">
    <property type="term" value="F:pentosyltransferase activity"/>
    <property type="evidence" value="ECO:0007669"/>
    <property type="project" value="TreeGrafter"/>
</dbReference>
<keyword evidence="11" id="KW-1185">Reference proteome</keyword>
<feature type="transmembrane region" description="Helical" evidence="8">
    <location>
        <begin position="334"/>
        <end position="356"/>
    </location>
</feature>
<feature type="transmembrane region" description="Helical" evidence="8">
    <location>
        <begin position="399"/>
        <end position="418"/>
    </location>
</feature>
<dbReference type="EMBL" id="SMGD01000013">
    <property type="protein sequence ID" value="TCK51959.1"/>
    <property type="molecule type" value="Genomic_DNA"/>
</dbReference>
<keyword evidence="4 10" id="KW-0808">Transferase</keyword>
<evidence type="ECO:0000256" key="2">
    <source>
        <dbReference type="ARBA" id="ARBA00022475"/>
    </source>
</evidence>
<gene>
    <name evidence="10" type="ORF">EV690_2053</name>
</gene>
<dbReference type="Pfam" id="PF02366">
    <property type="entry name" value="PMT"/>
    <property type="match status" value="1"/>
</dbReference>
<evidence type="ECO:0000256" key="6">
    <source>
        <dbReference type="ARBA" id="ARBA00022989"/>
    </source>
</evidence>
<evidence type="ECO:0000256" key="4">
    <source>
        <dbReference type="ARBA" id="ARBA00022679"/>
    </source>
</evidence>
<dbReference type="GO" id="GO:0000030">
    <property type="term" value="F:mannosyltransferase activity"/>
    <property type="evidence" value="ECO:0007669"/>
    <property type="project" value="InterPro"/>
</dbReference>
<keyword evidence="7 8" id="KW-0472">Membrane</keyword>
<reference evidence="10 11" key="1">
    <citation type="submission" date="2019-03" db="EMBL/GenBank/DDBJ databases">
        <title>Genomic Encyclopedia of Type Strains, Phase IV (KMG-IV): sequencing the most valuable type-strain genomes for metagenomic binning, comparative biology and taxonomic classification.</title>
        <authorList>
            <person name="Goeker M."/>
        </authorList>
    </citation>
    <scope>NUCLEOTIDE SEQUENCE [LARGE SCALE GENOMIC DNA]</scope>
    <source>
        <strain evidence="10 11">DSM 18577</strain>
    </source>
</reference>
<feature type="transmembrane region" description="Helical" evidence="8">
    <location>
        <begin position="116"/>
        <end position="141"/>
    </location>
</feature>
<dbReference type="GO" id="GO:0009103">
    <property type="term" value="P:lipopolysaccharide biosynthetic process"/>
    <property type="evidence" value="ECO:0007669"/>
    <property type="project" value="UniProtKB-ARBA"/>
</dbReference>
<feature type="transmembrane region" description="Helical" evidence="8">
    <location>
        <begin position="82"/>
        <end position="104"/>
    </location>
</feature>
<dbReference type="GO" id="GO:0005886">
    <property type="term" value="C:plasma membrane"/>
    <property type="evidence" value="ECO:0007669"/>
    <property type="project" value="UniProtKB-SubCell"/>
</dbReference>
<evidence type="ECO:0000259" key="9">
    <source>
        <dbReference type="Pfam" id="PF02366"/>
    </source>
</evidence>
<dbReference type="PANTHER" id="PTHR33908">
    <property type="entry name" value="MANNOSYLTRANSFERASE YKCB-RELATED"/>
    <property type="match status" value="1"/>
</dbReference>
<evidence type="ECO:0000256" key="7">
    <source>
        <dbReference type="ARBA" id="ARBA00023136"/>
    </source>
</evidence>
<dbReference type="Proteomes" id="UP000295565">
    <property type="component" value="Unassembled WGS sequence"/>
</dbReference>
<dbReference type="GO" id="GO:0010041">
    <property type="term" value="P:response to iron(III) ion"/>
    <property type="evidence" value="ECO:0007669"/>
    <property type="project" value="TreeGrafter"/>
</dbReference>
<feature type="transmembrane region" description="Helical" evidence="8">
    <location>
        <begin position="368"/>
        <end position="387"/>
    </location>
</feature>
<evidence type="ECO:0000313" key="10">
    <source>
        <dbReference type="EMBL" id="TCK51959.1"/>
    </source>
</evidence>
<feature type="transmembrane region" description="Helical" evidence="8">
    <location>
        <begin position="7"/>
        <end position="28"/>
    </location>
</feature>
<keyword evidence="3" id="KW-0328">Glycosyltransferase</keyword>
<evidence type="ECO:0000256" key="1">
    <source>
        <dbReference type="ARBA" id="ARBA00004651"/>
    </source>
</evidence>
<dbReference type="PANTHER" id="PTHR33908:SF3">
    <property type="entry name" value="UNDECAPRENYL PHOSPHATE-ALPHA-4-AMINO-4-DEOXY-L-ARABINOSE ARABINOSYL TRANSFERASE"/>
    <property type="match status" value="1"/>
</dbReference>
<keyword evidence="6 8" id="KW-1133">Transmembrane helix</keyword>
<dbReference type="OrthoDB" id="9775035at2"/>
<organism evidence="10 11">
    <name type="scientific">Celerinatantimonas diazotrophica</name>
    <dbReference type="NCBI Taxonomy" id="412034"/>
    <lineage>
        <taxon>Bacteria</taxon>
        <taxon>Pseudomonadati</taxon>
        <taxon>Pseudomonadota</taxon>
        <taxon>Gammaproteobacteria</taxon>
        <taxon>Celerinatantimonadaceae</taxon>
        <taxon>Celerinatantimonas</taxon>
    </lineage>
</organism>